<dbReference type="Gene3D" id="1.25.40.10">
    <property type="entry name" value="Tetratricopeptide repeat domain"/>
    <property type="match status" value="1"/>
</dbReference>
<dbReference type="Pfam" id="PF00931">
    <property type="entry name" value="NB-ARC"/>
    <property type="match status" value="1"/>
</dbReference>
<protein>
    <submittedName>
        <fullName evidence="2">NB-ARC domain-containing protein</fullName>
    </submittedName>
</protein>
<accession>A0A543NH31</accession>
<dbReference type="PANTHER" id="PTHR47691">
    <property type="entry name" value="REGULATOR-RELATED"/>
    <property type="match status" value="1"/>
</dbReference>
<sequence>MLLGQGEQAVQNTTTDSNGVVVQVRDVHGDLHIASSPNGHGSRTPRQVPPLPPHFVDRQEVLGTITQLTHRAHSKGQPALVVLSGIGGIGKTALATTAAHALSEHHPDGQVFLRGGGTSAPVEPGTLLGRGLTALGHAPTDLPRDTEARIGMWRSATAQQRLLVLLDDAATAEQVRCLLPGSGGHTVLATARSRLSPMARDGAAFIDLHPLEDSAAHSLIARLADHAGEGDPAAVSRVAGACHRVPLALVVTASTATRTRASLAEVADRLTALPTFALEASVTEALTTAYRTLSGQARGLYRALACHPPYPWDAPAAAALTGLPLEDAQQALGELVETNLLDQPHLGWYAMHDVVRSHASSLVGAEAATARERLRLHYLTTAIAYDRRINPYRWRILPAALVDQAPEVEATATTALTWFHDRAGTIGELIDEAHTAGHHATAVYLCEALWGYYTHHKPLDTWQATHTAGLAAARATGDAVLQARMLQALGTWAMNSGDADTAHRNYTQARELWVQAEHILGQASVTEALGTVNLTTGNPHQAQQCYREALSLHEHLEQPRGVALARRYLGQAARELHDYGRALELLSMALEWFADNDDSYMVVRCRLQLATTHLYRGDLDEAHTTARSALELATDLDARYEVASCHALLADVAQALTLNHLHAAHTIAHATGAHEWSEALAKQKREVQDTRRNI</sequence>
<evidence type="ECO:0000313" key="3">
    <source>
        <dbReference type="Proteomes" id="UP000317422"/>
    </source>
</evidence>
<keyword evidence="3" id="KW-1185">Reference proteome</keyword>
<dbReference type="Proteomes" id="UP000317422">
    <property type="component" value="Unassembled WGS sequence"/>
</dbReference>
<dbReference type="SUPFAM" id="SSF48452">
    <property type="entry name" value="TPR-like"/>
    <property type="match status" value="1"/>
</dbReference>
<dbReference type="PRINTS" id="PR00364">
    <property type="entry name" value="DISEASERSIST"/>
</dbReference>
<evidence type="ECO:0000313" key="2">
    <source>
        <dbReference type="EMBL" id="TQN31158.1"/>
    </source>
</evidence>
<dbReference type="InterPro" id="IPR002182">
    <property type="entry name" value="NB-ARC"/>
</dbReference>
<name>A0A543NH31_9ACTN</name>
<reference evidence="2 3" key="1">
    <citation type="submission" date="2019-06" db="EMBL/GenBank/DDBJ databases">
        <title>Sequencing the genomes of 1000 actinobacteria strains.</title>
        <authorList>
            <person name="Klenk H.-P."/>
        </authorList>
    </citation>
    <scope>NUCLEOTIDE SEQUENCE [LARGE SCALE GENOMIC DNA]</scope>
    <source>
        <strain evidence="2 3">DSM 45015</strain>
    </source>
</reference>
<dbReference type="AlphaFoldDB" id="A0A543NH31"/>
<dbReference type="InterPro" id="IPR019734">
    <property type="entry name" value="TPR_rpt"/>
</dbReference>
<organism evidence="2 3">
    <name type="scientific">Haloactinospora alba</name>
    <dbReference type="NCBI Taxonomy" id="405555"/>
    <lineage>
        <taxon>Bacteria</taxon>
        <taxon>Bacillati</taxon>
        <taxon>Actinomycetota</taxon>
        <taxon>Actinomycetes</taxon>
        <taxon>Streptosporangiales</taxon>
        <taxon>Nocardiopsidaceae</taxon>
        <taxon>Haloactinospora</taxon>
    </lineage>
</organism>
<dbReference type="Gene3D" id="3.40.50.300">
    <property type="entry name" value="P-loop containing nucleotide triphosphate hydrolases"/>
    <property type="match status" value="1"/>
</dbReference>
<dbReference type="SMART" id="SM00028">
    <property type="entry name" value="TPR"/>
    <property type="match status" value="3"/>
</dbReference>
<dbReference type="InterPro" id="IPR011990">
    <property type="entry name" value="TPR-like_helical_dom_sf"/>
</dbReference>
<dbReference type="PANTHER" id="PTHR47691:SF3">
    <property type="entry name" value="HTH-TYPE TRANSCRIPTIONAL REGULATOR RV0890C-RELATED"/>
    <property type="match status" value="1"/>
</dbReference>
<comment type="caution">
    <text evidence="2">The sequence shown here is derived from an EMBL/GenBank/DDBJ whole genome shotgun (WGS) entry which is preliminary data.</text>
</comment>
<gene>
    <name evidence="2" type="ORF">FHX37_1050</name>
</gene>
<feature type="domain" description="NB-ARC" evidence="1">
    <location>
        <begin position="67"/>
        <end position="220"/>
    </location>
</feature>
<dbReference type="Pfam" id="PF13424">
    <property type="entry name" value="TPR_12"/>
    <property type="match status" value="1"/>
</dbReference>
<dbReference type="EMBL" id="VFQC01000001">
    <property type="protein sequence ID" value="TQN31158.1"/>
    <property type="molecule type" value="Genomic_DNA"/>
</dbReference>
<dbReference type="InterPro" id="IPR027417">
    <property type="entry name" value="P-loop_NTPase"/>
</dbReference>
<dbReference type="GO" id="GO:0043531">
    <property type="term" value="F:ADP binding"/>
    <property type="evidence" value="ECO:0007669"/>
    <property type="project" value="InterPro"/>
</dbReference>
<proteinExistence type="predicted"/>
<evidence type="ECO:0000259" key="1">
    <source>
        <dbReference type="Pfam" id="PF00931"/>
    </source>
</evidence>
<dbReference type="SUPFAM" id="SSF52540">
    <property type="entry name" value="P-loop containing nucleoside triphosphate hydrolases"/>
    <property type="match status" value="1"/>
</dbReference>